<dbReference type="Gene3D" id="3.30.565.10">
    <property type="entry name" value="Histidine kinase-like ATPase, C-terminal domain"/>
    <property type="match status" value="1"/>
</dbReference>
<dbReference type="SMART" id="SM00331">
    <property type="entry name" value="PP2C_SIG"/>
    <property type="match status" value="1"/>
</dbReference>
<dbReference type="InterPro" id="IPR035965">
    <property type="entry name" value="PAS-like_dom_sf"/>
</dbReference>
<dbReference type="InterPro" id="IPR001932">
    <property type="entry name" value="PPM-type_phosphatase-like_dom"/>
</dbReference>
<keyword evidence="8" id="KW-0378">Hydrolase</keyword>
<evidence type="ECO:0000256" key="5">
    <source>
        <dbReference type="ARBA" id="ARBA00022692"/>
    </source>
</evidence>
<feature type="transmembrane region" description="Helical" evidence="13">
    <location>
        <begin position="21"/>
        <end position="46"/>
    </location>
</feature>
<keyword evidence="16" id="KW-1185">Reference proteome</keyword>
<dbReference type="PANTHER" id="PTHR43156:SF2">
    <property type="entry name" value="STAGE II SPORULATION PROTEIN E"/>
    <property type="match status" value="1"/>
</dbReference>
<keyword evidence="11" id="KW-0902">Two-component regulatory system</keyword>
<dbReference type="Pfam" id="PF07228">
    <property type="entry name" value="SpoIIE"/>
    <property type="match status" value="1"/>
</dbReference>
<comment type="subcellular location">
    <subcellularLocation>
        <location evidence="1">Cell membrane</location>
        <topology evidence="1">Multi-pass membrane protein</topology>
    </subcellularLocation>
</comment>
<dbReference type="Gene3D" id="3.60.40.10">
    <property type="entry name" value="PPM-type phosphatase domain"/>
    <property type="match status" value="1"/>
</dbReference>
<keyword evidence="2" id="KW-1003">Cell membrane</keyword>
<sequence>MPVTRAARSARKSFPSPPRTLAGQVFLLQLLVVVLLAGMIAAAFVFEAHRWAVREAYDRSLAVSETFAHAPGTRAAMESRDPSAILQPSAEATRRTANVTYVVAFDPNGIRWSHPDASLIGGHVSGGFAPAFSGEPFQETFDSTLFGQAVDTTVAVFGERGEVVGLVSVGITVQSVNEVVLGQLPLLLGLVAIALALAAGGSALISRRLRAQTHGLGPVEMTRMYEHHDAVLHAVREGVVIVSSDGRLVLANDEARRLLDLSADGIMDRSVSGLGVSRQIADLLASGRTANDDVHLVGGRLVSVNQRAVGGAGQRSGSVATLRDTTELRTLATRADVAHDRLQLLYDAGLTIGTTLDVTRTAEELAAVAVPRFADFVTVELFGPVFQGDEPTAAVTEMRRAVASGIRDDHPFLPAGRIISLVPGNPLAAGTVTGRPHIEADLDGTEAWRTVDPDRARRILEFGIHSLVSVPLRARGVVLGTADFWRSDQRSFDADDLSFAEELGARAAVAVDNARRYTREHSAAVTLQRSLLPRALPEQPALETAYRYLPAKAGVGGDWFDVIGLSGARFALVVGDVVGHGVHAAATMGRLRTAVLNFSALDLPPDELLAHLDELVTRIDAGWGADDEDAAVTGATCLYAVYDQVTGACTVARAGHPGPAVVAPDGRTTFPDIPGSPPLGLGGNMPFETAELQLAPGSLLVMFTDGLVQGRERDIGAGLALLRDVLAVPGRSPEDACQAVLEQVLGSLPSDDVTLLITRTSLMDQGRVAEWDVPQDTAAVSRIRTEVQQTLERWDLDELAHTTALIISELVTNAIRYGAPPLRLRLLHDQASLICEVADDSSTAPHLRRAEISDEGGRGLFLVAQFADRWGTRYLPHGKIIWTEQLLDRPDLDAGTPDEETLLAQWADDE</sequence>
<dbReference type="Pfam" id="PF01590">
    <property type="entry name" value="GAF"/>
    <property type="match status" value="1"/>
</dbReference>
<dbReference type="Pfam" id="PF17203">
    <property type="entry name" value="sCache_3_2"/>
    <property type="match status" value="1"/>
</dbReference>
<evidence type="ECO:0000256" key="6">
    <source>
        <dbReference type="ARBA" id="ARBA00022741"/>
    </source>
</evidence>
<evidence type="ECO:0000313" key="15">
    <source>
        <dbReference type="EMBL" id="WLQ55222.1"/>
    </source>
</evidence>
<dbReference type="SUPFAM" id="SSF103190">
    <property type="entry name" value="Sensory domain-like"/>
    <property type="match status" value="1"/>
</dbReference>
<dbReference type="SMART" id="SM00065">
    <property type="entry name" value="GAF"/>
    <property type="match status" value="1"/>
</dbReference>
<evidence type="ECO:0000256" key="7">
    <source>
        <dbReference type="ARBA" id="ARBA00022777"/>
    </source>
</evidence>
<keyword evidence="6" id="KW-0547">Nucleotide-binding</keyword>
<proteinExistence type="predicted"/>
<dbReference type="InterPro" id="IPR029016">
    <property type="entry name" value="GAF-like_dom_sf"/>
</dbReference>
<accession>A0ABY9IIY2</accession>
<keyword evidence="5 13" id="KW-0812">Transmembrane</keyword>
<protein>
    <submittedName>
        <fullName evidence="15">SpoIIE family protein phosphatase</fullName>
    </submittedName>
</protein>
<dbReference type="InterPro" id="IPR029151">
    <property type="entry name" value="Sensor-like_sf"/>
</dbReference>
<evidence type="ECO:0000256" key="12">
    <source>
        <dbReference type="ARBA" id="ARBA00023136"/>
    </source>
</evidence>
<keyword evidence="3" id="KW-0597">Phosphoprotein</keyword>
<keyword evidence="9" id="KW-0067">ATP-binding</keyword>
<evidence type="ECO:0000256" key="3">
    <source>
        <dbReference type="ARBA" id="ARBA00022553"/>
    </source>
</evidence>
<evidence type="ECO:0000256" key="1">
    <source>
        <dbReference type="ARBA" id="ARBA00004651"/>
    </source>
</evidence>
<dbReference type="RefSeq" id="WP_306106048.1">
    <property type="nucleotide sequence ID" value="NZ_CP120988.1"/>
</dbReference>
<gene>
    <name evidence="15" type="ORF">P8A19_07110</name>
</gene>
<dbReference type="SUPFAM" id="SSF81606">
    <property type="entry name" value="PP2C-like"/>
    <property type="match status" value="1"/>
</dbReference>
<dbReference type="SUPFAM" id="SSF55874">
    <property type="entry name" value="ATPase domain of HSP90 chaperone/DNA topoisomerase II/histidine kinase"/>
    <property type="match status" value="1"/>
</dbReference>
<keyword evidence="12 13" id="KW-0472">Membrane</keyword>
<evidence type="ECO:0000256" key="10">
    <source>
        <dbReference type="ARBA" id="ARBA00022989"/>
    </source>
</evidence>
<dbReference type="SMART" id="SM00091">
    <property type="entry name" value="PAS"/>
    <property type="match status" value="1"/>
</dbReference>
<evidence type="ECO:0000259" key="14">
    <source>
        <dbReference type="PROSITE" id="PS50112"/>
    </source>
</evidence>
<evidence type="ECO:0000256" key="13">
    <source>
        <dbReference type="SAM" id="Phobius"/>
    </source>
</evidence>
<dbReference type="InterPro" id="IPR052016">
    <property type="entry name" value="Bact_Sigma-Reg"/>
</dbReference>
<evidence type="ECO:0000256" key="2">
    <source>
        <dbReference type="ARBA" id="ARBA00022475"/>
    </source>
</evidence>
<evidence type="ECO:0000256" key="8">
    <source>
        <dbReference type="ARBA" id="ARBA00022801"/>
    </source>
</evidence>
<dbReference type="InterPro" id="IPR033463">
    <property type="entry name" value="sCache_3"/>
</dbReference>
<dbReference type="Gene3D" id="3.30.450.20">
    <property type="entry name" value="PAS domain"/>
    <property type="match status" value="2"/>
</dbReference>
<evidence type="ECO:0000313" key="16">
    <source>
        <dbReference type="Proteomes" id="UP001235744"/>
    </source>
</evidence>
<reference evidence="15 16" key="1">
    <citation type="submission" date="2023-03" db="EMBL/GenBank/DDBJ databases">
        <title>Isolation and description of six Streptomyces strains from soil environments, able to metabolize different microbial glucans.</title>
        <authorList>
            <person name="Widen T."/>
            <person name="Larsbrink J."/>
        </authorList>
    </citation>
    <scope>NUCLEOTIDE SEQUENCE [LARGE SCALE GENOMIC DNA]</scope>
    <source>
        <strain evidence="15 16">Alt2</strain>
    </source>
</reference>
<dbReference type="EMBL" id="CP120988">
    <property type="protein sequence ID" value="WLQ55222.1"/>
    <property type="molecule type" value="Genomic_DNA"/>
</dbReference>
<dbReference type="InterPro" id="IPR000014">
    <property type="entry name" value="PAS"/>
</dbReference>
<dbReference type="InterPro" id="IPR036457">
    <property type="entry name" value="PPM-type-like_dom_sf"/>
</dbReference>
<feature type="transmembrane region" description="Helical" evidence="13">
    <location>
        <begin position="184"/>
        <end position="205"/>
    </location>
</feature>
<dbReference type="InterPro" id="IPR036890">
    <property type="entry name" value="HATPase_C_sf"/>
</dbReference>
<dbReference type="CDD" id="cd16936">
    <property type="entry name" value="HATPase_RsbW-like"/>
    <property type="match status" value="1"/>
</dbReference>
<evidence type="ECO:0000256" key="4">
    <source>
        <dbReference type="ARBA" id="ARBA00022679"/>
    </source>
</evidence>
<feature type="domain" description="PAS" evidence="14">
    <location>
        <begin position="224"/>
        <end position="270"/>
    </location>
</feature>
<keyword evidence="4" id="KW-0808">Transferase</keyword>
<name>A0ABY9IIY2_9ACTN</name>
<dbReference type="PROSITE" id="PS50112">
    <property type="entry name" value="PAS"/>
    <property type="match status" value="1"/>
</dbReference>
<dbReference type="Proteomes" id="UP001235744">
    <property type="component" value="Chromosome"/>
</dbReference>
<keyword evidence="10 13" id="KW-1133">Transmembrane helix</keyword>
<dbReference type="Gene3D" id="3.30.450.40">
    <property type="match status" value="1"/>
</dbReference>
<dbReference type="Pfam" id="PF13581">
    <property type="entry name" value="HATPase_c_2"/>
    <property type="match status" value="1"/>
</dbReference>
<dbReference type="InterPro" id="IPR003594">
    <property type="entry name" value="HATPase_dom"/>
</dbReference>
<dbReference type="SUPFAM" id="SSF55781">
    <property type="entry name" value="GAF domain-like"/>
    <property type="match status" value="1"/>
</dbReference>
<organism evidence="15 16">
    <name type="scientific">Streptomyces poriferorum</name>
    <dbReference type="NCBI Taxonomy" id="2798799"/>
    <lineage>
        <taxon>Bacteria</taxon>
        <taxon>Bacillati</taxon>
        <taxon>Actinomycetota</taxon>
        <taxon>Actinomycetes</taxon>
        <taxon>Kitasatosporales</taxon>
        <taxon>Streptomycetaceae</taxon>
        <taxon>Streptomyces</taxon>
    </lineage>
</organism>
<dbReference type="PANTHER" id="PTHR43156">
    <property type="entry name" value="STAGE II SPORULATION PROTEIN E-RELATED"/>
    <property type="match status" value="1"/>
</dbReference>
<evidence type="ECO:0000256" key="11">
    <source>
        <dbReference type="ARBA" id="ARBA00023012"/>
    </source>
</evidence>
<dbReference type="Pfam" id="PF00989">
    <property type="entry name" value="PAS"/>
    <property type="match status" value="1"/>
</dbReference>
<evidence type="ECO:0000256" key="9">
    <source>
        <dbReference type="ARBA" id="ARBA00022840"/>
    </source>
</evidence>
<dbReference type="InterPro" id="IPR013767">
    <property type="entry name" value="PAS_fold"/>
</dbReference>
<keyword evidence="7" id="KW-0418">Kinase</keyword>
<dbReference type="InterPro" id="IPR003018">
    <property type="entry name" value="GAF"/>
</dbReference>
<dbReference type="SUPFAM" id="SSF55785">
    <property type="entry name" value="PYP-like sensor domain (PAS domain)"/>
    <property type="match status" value="1"/>
</dbReference>